<organism evidence="1 2">
    <name type="scientific">Capsaspora owczarzaki (strain ATCC 30864)</name>
    <dbReference type="NCBI Taxonomy" id="595528"/>
    <lineage>
        <taxon>Eukaryota</taxon>
        <taxon>Filasterea</taxon>
        <taxon>Capsaspora</taxon>
    </lineage>
</organism>
<sequence>MMPPPSTCPVCNHEGKATHAFSFNHTKEQELPAGMTGHPDYCVWMCDACFQLLPQIDPNRQMTKEQALPLIRKARSTTSAKLLGATL</sequence>
<evidence type="ECO:0000313" key="1">
    <source>
        <dbReference type="EMBL" id="KJE88485.1"/>
    </source>
</evidence>
<keyword evidence="2" id="KW-1185">Reference proteome</keyword>
<protein>
    <submittedName>
        <fullName evidence="1">Uncharacterized protein</fullName>
    </submittedName>
</protein>
<dbReference type="RefSeq" id="XP_011269937.1">
    <property type="nucleotide sequence ID" value="XM_011271635.1"/>
</dbReference>
<gene>
    <name evidence="1" type="ORF">CAOG_000136</name>
</gene>
<name>A0A0D2WGF0_CAPO3</name>
<reference evidence="2" key="1">
    <citation type="submission" date="2011-02" db="EMBL/GenBank/DDBJ databases">
        <title>The Genome Sequence of Capsaspora owczarzaki ATCC 30864.</title>
        <authorList>
            <person name="Russ C."/>
            <person name="Cuomo C."/>
            <person name="Burger G."/>
            <person name="Gray M.W."/>
            <person name="Holland P.W.H."/>
            <person name="King N."/>
            <person name="Lang F.B.F."/>
            <person name="Roger A.J."/>
            <person name="Ruiz-Trillo I."/>
            <person name="Young S.K."/>
            <person name="Zeng Q."/>
            <person name="Gargeya S."/>
            <person name="Alvarado L."/>
            <person name="Berlin A."/>
            <person name="Chapman S.B."/>
            <person name="Chen Z."/>
            <person name="Freedman E."/>
            <person name="Gellesch M."/>
            <person name="Goldberg J."/>
            <person name="Griggs A."/>
            <person name="Gujja S."/>
            <person name="Heilman E."/>
            <person name="Heiman D."/>
            <person name="Howarth C."/>
            <person name="Mehta T."/>
            <person name="Neiman D."/>
            <person name="Pearson M."/>
            <person name="Roberts A."/>
            <person name="Saif S."/>
            <person name="Shea T."/>
            <person name="Shenoy N."/>
            <person name="Sisk P."/>
            <person name="Stolte C."/>
            <person name="Sykes S."/>
            <person name="White J."/>
            <person name="Yandava C."/>
            <person name="Haas B."/>
            <person name="Nusbaum C."/>
            <person name="Birren B."/>
        </authorList>
    </citation>
    <scope>NUCLEOTIDE SEQUENCE</scope>
    <source>
        <strain evidence="2">ATCC 30864</strain>
    </source>
</reference>
<accession>A0A0D2WGF0</accession>
<evidence type="ECO:0000313" key="2">
    <source>
        <dbReference type="Proteomes" id="UP000008743"/>
    </source>
</evidence>
<dbReference type="Proteomes" id="UP000008743">
    <property type="component" value="Unassembled WGS sequence"/>
</dbReference>
<proteinExistence type="predicted"/>
<dbReference type="AlphaFoldDB" id="A0A0D2WGF0"/>
<dbReference type="EMBL" id="KE346360">
    <property type="protein sequence ID" value="KJE88485.1"/>
    <property type="molecule type" value="Genomic_DNA"/>
</dbReference>